<name>A0A5C8G419_9SPIR</name>
<dbReference type="GO" id="GO:0006402">
    <property type="term" value="P:mRNA catabolic process"/>
    <property type="evidence" value="ECO:0007669"/>
    <property type="project" value="TreeGrafter"/>
</dbReference>
<reference evidence="3 4" key="1">
    <citation type="journal article" date="1992" name="Lakartidningen">
        <title>[Penicillin V and not amoxicillin is the first choice preparation in acute otitis].</title>
        <authorList>
            <person name="Kamme C."/>
            <person name="Lundgren K."/>
            <person name="Prellner K."/>
        </authorList>
    </citation>
    <scope>NUCLEOTIDE SEQUENCE [LARGE SCALE GENOMIC DNA]</scope>
    <source>
        <strain evidence="3 4">PC2777IV</strain>
    </source>
</reference>
<dbReference type="GO" id="GO:0006415">
    <property type="term" value="P:translational termination"/>
    <property type="evidence" value="ECO:0007669"/>
    <property type="project" value="TreeGrafter"/>
</dbReference>
<keyword evidence="1" id="KW-1277">Toxin-antitoxin system</keyword>
<evidence type="ECO:0000256" key="2">
    <source>
        <dbReference type="PIRSR" id="PIRSR006156-1"/>
    </source>
</evidence>
<dbReference type="EMBL" id="SAYJ01000016">
    <property type="protein sequence ID" value="TXJ56654.1"/>
    <property type="molecule type" value="Genomic_DNA"/>
</dbReference>
<dbReference type="NCBIfam" id="TIGR02385">
    <property type="entry name" value="RelE_StbE"/>
    <property type="match status" value="1"/>
</dbReference>
<proteinExistence type="predicted"/>
<accession>A0A5C8G419</accession>
<dbReference type="PIRSF" id="PIRSF006156">
    <property type="entry name" value="YafQ"/>
    <property type="match status" value="1"/>
</dbReference>
<dbReference type="InterPro" id="IPR007712">
    <property type="entry name" value="RelE/ParE_toxin"/>
</dbReference>
<evidence type="ECO:0000256" key="1">
    <source>
        <dbReference type="ARBA" id="ARBA00022649"/>
    </source>
</evidence>
<dbReference type="Pfam" id="PF15738">
    <property type="entry name" value="YafQ_toxin"/>
    <property type="match status" value="1"/>
</dbReference>
<evidence type="ECO:0000313" key="3">
    <source>
        <dbReference type="EMBL" id="TXJ56654.1"/>
    </source>
</evidence>
<dbReference type="InterPro" id="IPR035093">
    <property type="entry name" value="RelE/ParE_toxin_dom_sf"/>
</dbReference>
<dbReference type="Proteomes" id="UP000325013">
    <property type="component" value="Unassembled WGS sequence"/>
</dbReference>
<comment type="caution">
    <text evidence="3">The sequence shown here is derived from an EMBL/GenBank/DDBJ whole genome shotgun (WGS) entry which is preliminary data.</text>
</comment>
<evidence type="ECO:0000313" key="4">
    <source>
        <dbReference type="Proteomes" id="UP000325013"/>
    </source>
</evidence>
<sequence length="95" mass="11211">MYRFKPSSKFRKQYKKLNQKEKEITKKIINKLLNDEILESKYKDHKLIGKYAGFRECHIKPDLLLIYKKENNASRGQLPTLILVCIAIGSHSDLF</sequence>
<dbReference type="Gene3D" id="3.30.2310.20">
    <property type="entry name" value="RelE-like"/>
    <property type="match status" value="1"/>
</dbReference>
<organism evidence="3 4">
    <name type="scientific">Brachyspira aalborgi</name>
    <dbReference type="NCBI Taxonomy" id="29522"/>
    <lineage>
        <taxon>Bacteria</taxon>
        <taxon>Pseudomonadati</taxon>
        <taxon>Spirochaetota</taxon>
        <taxon>Spirochaetia</taxon>
        <taxon>Brachyspirales</taxon>
        <taxon>Brachyspiraceae</taxon>
        <taxon>Brachyspira</taxon>
    </lineage>
</organism>
<dbReference type="PANTHER" id="PTHR40588">
    <property type="entry name" value="MRNA INTERFERASE TOXIN YAFQ"/>
    <property type="match status" value="1"/>
</dbReference>
<dbReference type="SUPFAM" id="SSF143011">
    <property type="entry name" value="RelE-like"/>
    <property type="match status" value="1"/>
</dbReference>
<dbReference type="AlphaFoldDB" id="A0A5C8G419"/>
<gene>
    <name evidence="3" type="ORF">EPJ67_07065</name>
</gene>
<dbReference type="PANTHER" id="PTHR40588:SF1">
    <property type="entry name" value="MRNA INTERFERASE TOXIN YAFQ"/>
    <property type="match status" value="1"/>
</dbReference>
<protein>
    <submittedName>
        <fullName evidence="3">Type II toxin-antitoxin system YafQ family toxin</fullName>
    </submittedName>
</protein>
<dbReference type="RefSeq" id="WP_147528989.1">
    <property type="nucleotide sequence ID" value="NZ_SAYJ01000016.1"/>
</dbReference>
<dbReference type="InterPro" id="IPR004386">
    <property type="entry name" value="Toxin_YafQ-like"/>
</dbReference>
<dbReference type="GO" id="GO:0004521">
    <property type="term" value="F:RNA endonuclease activity"/>
    <property type="evidence" value="ECO:0007669"/>
    <property type="project" value="TreeGrafter"/>
</dbReference>
<dbReference type="OrthoDB" id="7030467at2"/>
<feature type="active site" description="Proton donor" evidence="2">
    <location>
        <position position="91"/>
    </location>
</feature>